<dbReference type="PROSITE" id="PS50994">
    <property type="entry name" value="INTEGRASE"/>
    <property type="match status" value="1"/>
</dbReference>
<dbReference type="InterPro" id="IPR001584">
    <property type="entry name" value="Integrase_cat-core"/>
</dbReference>
<dbReference type="PANTHER" id="PTHR37984">
    <property type="entry name" value="PROTEIN CBG26694"/>
    <property type="match status" value="1"/>
</dbReference>
<dbReference type="InterPro" id="IPR050951">
    <property type="entry name" value="Retrovirus_Pol_polyprotein"/>
</dbReference>
<feature type="compositionally biased region" description="Polar residues" evidence="1">
    <location>
        <begin position="853"/>
        <end position="874"/>
    </location>
</feature>
<dbReference type="Proteomes" id="UP001162164">
    <property type="component" value="Unassembled WGS sequence"/>
</dbReference>
<feature type="region of interest" description="Disordered" evidence="1">
    <location>
        <begin position="225"/>
        <end position="245"/>
    </location>
</feature>
<dbReference type="InterPro" id="IPR043128">
    <property type="entry name" value="Rev_trsase/Diguanyl_cyclase"/>
</dbReference>
<feature type="region of interest" description="Disordered" evidence="1">
    <location>
        <begin position="827"/>
        <end position="989"/>
    </location>
</feature>
<dbReference type="EMBL" id="JAPWTJ010000967">
    <property type="protein sequence ID" value="KAJ8974579.1"/>
    <property type="molecule type" value="Genomic_DNA"/>
</dbReference>
<evidence type="ECO:0000256" key="1">
    <source>
        <dbReference type="SAM" id="MobiDB-lite"/>
    </source>
</evidence>
<protein>
    <recommendedName>
        <fullName evidence="2">Integrase catalytic domain-containing protein</fullName>
    </recommendedName>
</protein>
<comment type="caution">
    <text evidence="3">The sequence shown here is derived from an EMBL/GenBank/DDBJ whole genome shotgun (WGS) entry which is preliminary data.</text>
</comment>
<feature type="compositionally biased region" description="Low complexity" evidence="1">
    <location>
        <begin position="898"/>
        <end position="909"/>
    </location>
</feature>
<dbReference type="SUPFAM" id="SSF50630">
    <property type="entry name" value="Acid proteases"/>
    <property type="match status" value="1"/>
</dbReference>
<feature type="compositionally biased region" description="Basic and acidic residues" evidence="1">
    <location>
        <begin position="698"/>
        <end position="714"/>
    </location>
</feature>
<name>A0ABQ9J9J4_9CUCU</name>
<dbReference type="InterPro" id="IPR012337">
    <property type="entry name" value="RNaseH-like_sf"/>
</dbReference>
<feature type="compositionally biased region" description="Polar residues" evidence="1">
    <location>
        <begin position="828"/>
        <end position="846"/>
    </location>
</feature>
<gene>
    <name evidence="3" type="ORF">NQ317_014784</name>
</gene>
<reference evidence="3" key="1">
    <citation type="journal article" date="2023" name="Insect Mol. Biol.">
        <title>Genome sequencing provides insights into the evolution of gene families encoding plant cell wall-degrading enzymes in longhorned beetles.</title>
        <authorList>
            <person name="Shin N.R."/>
            <person name="Okamura Y."/>
            <person name="Kirsch R."/>
            <person name="Pauchet Y."/>
        </authorList>
    </citation>
    <scope>NUCLEOTIDE SEQUENCE</scope>
    <source>
        <strain evidence="3">MMC_N1</strain>
    </source>
</reference>
<dbReference type="InterPro" id="IPR021109">
    <property type="entry name" value="Peptidase_aspartic_dom_sf"/>
</dbReference>
<sequence>MSAAVDKAVTLGVGVAKEAFATWATFRGGENWTVYSERLEQYFSANQVDDAKKKVATLISLIGTETYKLLRSLCHPQLPKDKTYDQLVELLRKQCSPHTSSWRERIKFHEANQSRYENIGEWFVRIKTLAVNCEFGSDLTVMLKDKFITGLKKSKILDRLCEEEVTKPLEDLVRIAMQKESAISHVEEVRHVSKYPPRQITGNGYRQPMERMPFRNQSFQPRNMATHGKGQRNFDSKQMADRTDGRRRENISVNIKNKGCVHCGKNHGGKCKYEQYFCNKCKTRGHLATMCKRRNHYNNFMENEDIVVEELNESQNIYAVNRLYGDKENQFRVNIVIDDRVHNVQIDSGASISACSELTYKQYFHDYPLRNDNIVLRGYDGKNLKILGQFQCRVLYKTQTHVVRFYVIRDGGPMIVGRDFLLTFKLNFQTVNSISENKMVNTLIEKYKDIFSDKPGFKFIQNISTLLKPIYNLLKKDQNFRWTQECNQAFEEIKRKIAEDIVLVHYNPTLPLMSDFLSRAPLKVQMVDPEYEGKGEYLNLIKSNDDWPIDSKAIMEETQKDAELQEIIKYLETNSFSKYPVTYLMNKITAEETEEKTTRLLCHARNTRYDSNRQWRNGICHITSPVGHQQSNGQAENAVKTFKSKLKAALDDPDNKNVKLTTLISRFLLAYRNAEHATTRETPAKLLFGRKLRDRYDLLRSQPEKPRKETDNIHRSKRKQGRREKSSKVRKFSIGDLVMTRDYRTVNRTQWTPAIIIKKIGKSTYLTKLTEEGRIWKRHANQIIRRTQNKGSETRLSRDNEEYPPYQQVNCQEQTISRIAYRPMHVNDNPNVHTPGNGTKSVSSVVTMDDGTGENSSAFNGDNRSVTAGQTENINEVYVDREKNDQPTDIHDSDHSLDQSSNSFLSFDSSSEDYEEQQRSQRSSGSEKPKLSDSAQGKSSKVQLRGQHAKPEVENIIPSKILRPRGSRVHSQTHDSELSIRRSTRLRTTPQRYQDFVRYSDNDDIC</sequence>
<keyword evidence="4" id="KW-1185">Reference proteome</keyword>
<feature type="compositionally biased region" description="Polar residues" evidence="1">
    <location>
        <begin position="933"/>
        <end position="942"/>
    </location>
</feature>
<evidence type="ECO:0000313" key="3">
    <source>
        <dbReference type="EMBL" id="KAJ8974579.1"/>
    </source>
</evidence>
<dbReference type="Gene3D" id="3.30.70.270">
    <property type="match status" value="1"/>
</dbReference>
<feature type="compositionally biased region" description="Basic and acidic residues" evidence="1">
    <location>
        <begin position="232"/>
        <end position="245"/>
    </location>
</feature>
<dbReference type="Gene3D" id="2.40.70.10">
    <property type="entry name" value="Acid Proteases"/>
    <property type="match status" value="1"/>
</dbReference>
<proteinExistence type="predicted"/>
<organism evidence="3 4">
    <name type="scientific">Molorchus minor</name>
    <dbReference type="NCBI Taxonomy" id="1323400"/>
    <lineage>
        <taxon>Eukaryota</taxon>
        <taxon>Metazoa</taxon>
        <taxon>Ecdysozoa</taxon>
        <taxon>Arthropoda</taxon>
        <taxon>Hexapoda</taxon>
        <taxon>Insecta</taxon>
        <taxon>Pterygota</taxon>
        <taxon>Neoptera</taxon>
        <taxon>Endopterygota</taxon>
        <taxon>Coleoptera</taxon>
        <taxon>Polyphaga</taxon>
        <taxon>Cucujiformia</taxon>
        <taxon>Chrysomeloidea</taxon>
        <taxon>Cerambycidae</taxon>
        <taxon>Lamiinae</taxon>
        <taxon>Monochamini</taxon>
        <taxon>Molorchus</taxon>
    </lineage>
</organism>
<dbReference type="InterPro" id="IPR043502">
    <property type="entry name" value="DNA/RNA_pol_sf"/>
</dbReference>
<dbReference type="InterPro" id="IPR036397">
    <property type="entry name" value="RNaseH_sf"/>
</dbReference>
<dbReference type="PANTHER" id="PTHR37984:SF9">
    <property type="entry name" value="INTEGRASE CATALYTIC DOMAIN-CONTAINING PROTEIN"/>
    <property type="match status" value="1"/>
</dbReference>
<feature type="region of interest" description="Disordered" evidence="1">
    <location>
        <begin position="698"/>
        <end position="729"/>
    </location>
</feature>
<feature type="domain" description="Integrase catalytic" evidence="2">
    <location>
        <begin position="504"/>
        <end position="691"/>
    </location>
</feature>
<evidence type="ECO:0000259" key="2">
    <source>
        <dbReference type="PROSITE" id="PS50994"/>
    </source>
</evidence>
<accession>A0ABQ9J9J4</accession>
<evidence type="ECO:0000313" key="4">
    <source>
        <dbReference type="Proteomes" id="UP001162164"/>
    </source>
</evidence>
<feature type="compositionally biased region" description="Basic and acidic residues" evidence="1">
    <location>
        <begin position="878"/>
        <end position="897"/>
    </location>
</feature>
<dbReference type="SUPFAM" id="SSF56672">
    <property type="entry name" value="DNA/RNA polymerases"/>
    <property type="match status" value="1"/>
</dbReference>
<dbReference type="SUPFAM" id="SSF53098">
    <property type="entry name" value="Ribonuclease H-like"/>
    <property type="match status" value="1"/>
</dbReference>
<dbReference type="Gene3D" id="3.30.420.10">
    <property type="entry name" value="Ribonuclease H-like superfamily/Ribonuclease H"/>
    <property type="match status" value="1"/>
</dbReference>